<keyword evidence="1" id="KW-0472">Membrane</keyword>
<dbReference type="KEGG" id="pth:PTH_1372"/>
<organism evidence="2 3">
    <name type="scientific">Pelotomaculum thermopropionicum (strain DSM 13744 / JCM 10971 / SI)</name>
    <dbReference type="NCBI Taxonomy" id="370438"/>
    <lineage>
        <taxon>Bacteria</taxon>
        <taxon>Bacillati</taxon>
        <taxon>Bacillota</taxon>
        <taxon>Clostridia</taxon>
        <taxon>Eubacteriales</taxon>
        <taxon>Desulfotomaculaceae</taxon>
        <taxon>Pelotomaculum</taxon>
    </lineage>
</organism>
<keyword evidence="1" id="KW-0812">Transmembrane</keyword>
<protein>
    <submittedName>
        <fullName evidence="2">Uncharacterized protein</fullName>
    </submittedName>
</protein>
<dbReference type="Proteomes" id="UP000006556">
    <property type="component" value="Chromosome"/>
</dbReference>
<proteinExistence type="predicted"/>
<reference evidence="3" key="1">
    <citation type="journal article" date="2008" name="Genome Res.">
        <title>The genome of Pelotomaculum thermopropionicum reveals niche-associated evolution in anaerobic microbiota.</title>
        <authorList>
            <person name="Kosaka T."/>
            <person name="Kato S."/>
            <person name="Shimoyama T."/>
            <person name="Ishii S."/>
            <person name="Abe T."/>
            <person name="Watanabe K."/>
        </authorList>
    </citation>
    <scope>NUCLEOTIDE SEQUENCE [LARGE SCALE GENOMIC DNA]</scope>
    <source>
        <strain evidence="3">DSM 13744 / JCM 10971 / SI</strain>
    </source>
</reference>
<evidence type="ECO:0000256" key="1">
    <source>
        <dbReference type="SAM" id="Phobius"/>
    </source>
</evidence>
<keyword evidence="3" id="KW-1185">Reference proteome</keyword>
<accession>A5D2J6</accession>
<evidence type="ECO:0000313" key="2">
    <source>
        <dbReference type="EMBL" id="BAF59552.1"/>
    </source>
</evidence>
<dbReference type="EMBL" id="AP009389">
    <property type="protein sequence ID" value="BAF59552.1"/>
    <property type="molecule type" value="Genomic_DNA"/>
</dbReference>
<name>A5D2J6_PELTS</name>
<feature type="transmembrane region" description="Helical" evidence="1">
    <location>
        <begin position="50"/>
        <end position="72"/>
    </location>
</feature>
<gene>
    <name evidence="2" type="ordered locus">PTH_1372</name>
</gene>
<evidence type="ECO:0000313" key="3">
    <source>
        <dbReference type="Proteomes" id="UP000006556"/>
    </source>
</evidence>
<sequence length="364" mass="42433">MIIRLTSTWLRLSAFRISGKTGIIIELPKTITSGTPASAATTDQKLFLEFVFTFFSFKISHPQIFFLVFLYFNKLNLNLFITRECVNLFADTTKYFLRREFKLDLSLIRNYLVFNIEEILEMLEEYIDEYVMVEHYYEDELVESTIIYIEDIELDYDPGEASKFIKQKYLREEFENEEFEYFLKNNFATVLYINGSSLEIEIQEGRLVCFLGNRGELILRTGLDSYVFSPLFKLTFQPDKSLLILDSLTEILKKKYFEASHGKISPETFSMVSGVCIMAIAKLNELPVHNYELKLSHDEMLLFGLALNLTGEFCDSETLSAIKSIMEQIKSYFPEIEHISPESFESPAKMGQVLDFKRPDKTRK</sequence>
<dbReference type="AlphaFoldDB" id="A5D2J6"/>
<keyword evidence="1" id="KW-1133">Transmembrane helix</keyword>
<dbReference type="HOGENOM" id="CLU_760424_0_0_9"/>